<evidence type="ECO:0000256" key="1">
    <source>
        <dbReference type="ARBA" id="ARBA00023002"/>
    </source>
</evidence>
<protein>
    <recommendedName>
        <fullName evidence="2">Flavin reductase like domain-containing protein</fullName>
    </recommendedName>
</protein>
<comment type="caution">
    <text evidence="3">The sequence shown here is derived from an EMBL/GenBank/DDBJ whole genome shotgun (WGS) entry which is preliminary data.</text>
</comment>
<dbReference type="GO" id="GO:0042602">
    <property type="term" value="F:riboflavin reductase (NADPH) activity"/>
    <property type="evidence" value="ECO:0007669"/>
    <property type="project" value="TreeGrafter"/>
</dbReference>
<organism evidence="3 4">
    <name type="scientific">Streptomyces subrutilus</name>
    <dbReference type="NCBI Taxonomy" id="36818"/>
    <lineage>
        <taxon>Bacteria</taxon>
        <taxon>Bacillati</taxon>
        <taxon>Actinomycetota</taxon>
        <taxon>Actinomycetes</taxon>
        <taxon>Kitasatosporales</taxon>
        <taxon>Streptomycetaceae</taxon>
        <taxon>Streptomyces</taxon>
    </lineage>
</organism>
<dbReference type="InterPro" id="IPR012349">
    <property type="entry name" value="Split_barrel_FMN-bd"/>
</dbReference>
<gene>
    <name evidence="3" type="ORF">BGK67_01435</name>
</gene>
<evidence type="ECO:0000313" key="3">
    <source>
        <dbReference type="EMBL" id="OEJ35388.1"/>
    </source>
</evidence>
<reference evidence="3 4" key="1">
    <citation type="submission" date="2016-08" db="EMBL/GenBank/DDBJ databases">
        <title>The complete genome of Streptomyces subrutilus 10-1-1.</title>
        <authorList>
            <person name="Chen X."/>
        </authorList>
    </citation>
    <scope>NUCLEOTIDE SEQUENCE [LARGE SCALE GENOMIC DNA]</scope>
    <source>
        <strain evidence="3 4">10-1-1</strain>
    </source>
</reference>
<dbReference type="PANTHER" id="PTHR30466">
    <property type="entry name" value="FLAVIN REDUCTASE"/>
    <property type="match status" value="1"/>
</dbReference>
<dbReference type="STRING" id="36818.BGK67_01435"/>
<accession>A0A1E5Q0F5</accession>
<dbReference type="SUPFAM" id="SSF50475">
    <property type="entry name" value="FMN-binding split barrel"/>
    <property type="match status" value="1"/>
</dbReference>
<dbReference type="PANTHER" id="PTHR30466:SF1">
    <property type="entry name" value="FMN REDUCTASE (NADH) RUTF"/>
    <property type="match status" value="1"/>
</dbReference>
<dbReference type="EMBL" id="MEHK01000001">
    <property type="protein sequence ID" value="OEJ35388.1"/>
    <property type="molecule type" value="Genomic_DNA"/>
</dbReference>
<name>A0A1E5Q0F5_9ACTN</name>
<dbReference type="Gene3D" id="2.30.110.10">
    <property type="entry name" value="Electron Transport, Fmn-binding Protein, Chain A"/>
    <property type="match status" value="1"/>
</dbReference>
<dbReference type="AlphaFoldDB" id="A0A1E5Q0F5"/>
<evidence type="ECO:0000259" key="2">
    <source>
        <dbReference type="SMART" id="SM00903"/>
    </source>
</evidence>
<evidence type="ECO:0000313" key="4">
    <source>
        <dbReference type="Proteomes" id="UP000095705"/>
    </source>
</evidence>
<keyword evidence="1" id="KW-0560">Oxidoreductase</keyword>
<feature type="domain" description="Flavin reductase like" evidence="2">
    <location>
        <begin position="1"/>
        <end position="143"/>
    </location>
</feature>
<dbReference type="Proteomes" id="UP000095705">
    <property type="component" value="Unassembled WGS sequence"/>
</dbReference>
<dbReference type="InterPro" id="IPR050268">
    <property type="entry name" value="NADH-dep_flavin_reductase"/>
</dbReference>
<proteinExistence type="predicted"/>
<dbReference type="Pfam" id="PF01613">
    <property type="entry name" value="Flavin_Reduct"/>
    <property type="match status" value="1"/>
</dbReference>
<dbReference type="SMART" id="SM00903">
    <property type="entry name" value="Flavin_Reduct"/>
    <property type="match status" value="1"/>
</dbReference>
<dbReference type="GO" id="GO:0010181">
    <property type="term" value="F:FMN binding"/>
    <property type="evidence" value="ECO:0007669"/>
    <property type="project" value="InterPro"/>
</dbReference>
<dbReference type="GO" id="GO:0006208">
    <property type="term" value="P:pyrimidine nucleobase catabolic process"/>
    <property type="evidence" value="ECO:0007669"/>
    <property type="project" value="TreeGrafter"/>
</dbReference>
<keyword evidence="4" id="KW-1185">Reference proteome</keyword>
<dbReference type="InterPro" id="IPR002563">
    <property type="entry name" value="Flavin_Rdtase-like_dom"/>
</dbReference>
<sequence>MGELPAGVTVLTTMSPDGPMGMTTSAVTSLSMNPPMILACLTSTSTTLAGILSHGTFAINILTDAMTDTSDRFAHGPVLERFTAVPHRLVDGLPLLEDTAGAAICQVAATHPGGDHTILTATVTRTLHGEGSPLLRHRAAYRSIR</sequence>